<organism evidence="2 3">
    <name type="scientific">Sediminibacillus albus</name>
    <dbReference type="NCBI Taxonomy" id="407036"/>
    <lineage>
        <taxon>Bacteria</taxon>
        <taxon>Bacillati</taxon>
        <taxon>Bacillota</taxon>
        <taxon>Bacilli</taxon>
        <taxon>Bacillales</taxon>
        <taxon>Bacillaceae</taxon>
        <taxon>Sediminibacillus</taxon>
    </lineage>
</organism>
<reference evidence="2 3" key="1">
    <citation type="submission" date="2016-10" db="EMBL/GenBank/DDBJ databases">
        <authorList>
            <person name="de Groot N.N."/>
        </authorList>
    </citation>
    <scope>NUCLEOTIDE SEQUENCE [LARGE SCALE GENOMIC DNA]</scope>
    <source>
        <strain evidence="2 3">CGMCC 1.6502</strain>
    </source>
</reference>
<dbReference type="EMBL" id="FNFL01000005">
    <property type="protein sequence ID" value="SDK34332.1"/>
    <property type="molecule type" value="Genomic_DNA"/>
</dbReference>
<protein>
    <submittedName>
        <fullName evidence="2">Uncharacterized protein YbcI</fullName>
    </submittedName>
</protein>
<dbReference type="STRING" id="407036.SAMN05216243_2803"/>
<dbReference type="Proteomes" id="UP000198694">
    <property type="component" value="Unassembled WGS sequence"/>
</dbReference>
<feature type="domain" description="Na+-translocating membrane potential-generating system MpsC" evidence="1">
    <location>
        <begin position="15"/>
        <end position="120"/>
    </location>
</feature>
<sequence>MFYPYAKGMKAMDNKSIEAEIASYTGKLFRDNFGKGPSSLFVSVVKPFITIHLRDFLAPMERVLVNQKNDLKVQETRDLLMQELLPDIKATIRTTAQVDIQNIYYDWSLTNKTGIIIAEMSEEEQNITEDYLSYPARDKVHEEIVRFSEKAQKAPSSLFSLMLNPRTLMIVRKGILVRIEKELIKAGFEEQLKLSKRRLEKSLLNIDLLESLLGVQIEDVFADWDFDLDKGYIALILKPEK</sequence>
<evidence type="ECO:0000313" key="3">
    <source>
        <dbReference type="Proteomes" id="UP000198694"/>
    </source>
</evidence>
<dbReference type="AlphaFoldDB" id="A0A1G9B476"/>
<proteinExistence type="predicted"/>
<evidence type="ECO:0000259" key="1">
    <source>
        <dbReference type="Pfam" id="PF10057"/>
    </source>
</evidence>
<evidence type="ECO:0000313" key="2">
    <source>
        <dbReference type="EMBL" id="SDK34332.1"/>
    </source>
</evidence>
<accession>A0A1G9B476</accession>
<name>A0A1G9B476_9BACI</name>
<dbReference type="InterPro" id="IPR018745">
    <property type="entry name" value="MpsC"/>
</dbReference>
<gene>
    <name evidence="2" type="ORF">SAMN05216243_2803</name>
</gene>
<keyword evidence="3" id="KW-1185">Reference proteome</keyword>
<dbReference type="Pfam" id="PF10057">
    <property type="entry name" value="MpsC"/>
    <property type="match status" value="1"/>
</dbReference>